<organism evidence="1 2">
    <name type="scientific">Russula earlei</name>
    <dbReference type="NCBI Taxonomy" id="71964"/>
    <lineage>
        <taxon>Eukaryota</taxon>
        <taxon>Fungi</taxon>
        <taxon>Dikarya</taxon>
        <taxon>Basidiomycota</taxon>
        <taxon>Agaricomycotina</taxon>
        <taxon>Agaricomycetes</taxon>
        <taxon>Russulales</taxon>
        <taxon>Russulaceae</taxon>
        <taxon>Russula</taxon>
    </lineage>
</organism>
<gene>
    <name evidence="1" type="ORF">F5148DRAFT_1278777</name>
</gene>
<accession>A0ACC0UNW4</accession>
<dbReference type="Proteomes" id="UP001207468">
    <property type="component" value="Unassembled WGS sequence"/>
</dbReference>
<comment type="caution">
    <text evidence="1">The sequence shown here is derived from an EMBL/GenBank/DDBJ whole genome shotgun (WGS) entry which is preliminary data.</text>
</comment>
<dbReference type="EMBL" id="JAGFNK010000001">
    <property type="protein sequence ID" value="KAI9513395.1"/>
    <property type="molecule type" value="Genomic_DNA"/>
</dbReference>
<proteinExistence type="predicted"/>
<name>A0ACC0UNW4_9AGAM</name>
<keyword evidence="2" id="KW-1185">Reference proteome</keyword>
<reference evidence="1" key="1">
    <citation type="submission" date="2021-03" db="EMBL/GenBank/DDBJ databases">
        <title>Evolutionary priming and transition to the ectomycorrhizal habit in an iconic lineage of mushroom-forming fungi: is preadaptation a requirement?</title>
        <authorList>
            <consortium name="DOE Joint Genome Institute"/>
            <person name="Looney B.P."/>
            <person name="Miyauchi S."/>
            <person name="Morin E."/>
            <person name="Drula E."/>
            <person name="Courty P.E."/>
            <person name="Chicoki N."/>
            <person name="Fauchery L."/>
            <person name="Kohler A."/>
            <person name="Kuo A."/>
            <person name="LaButti K."/>
            <person name="Pangilinan J."/>
            <person name="Lipzen A."/>
            <person name="Riley R."/>
            <person name="Andreopoulos W."/>
            <person name="He G."/>
            <person name="Johnson J."/>
            <person name="Barry K.W."/>
            <person name="Grigoriev I.V."/>
            <person name="Nagy L."/>
            <person name="Hibbett D."/>
            <person name="Henrissat B."/>
            <person name="Matheny P.B."/>
            <person name="Labbe J."/>
            <person name="Martin A.F."/>
        </authorList>
    </citation>
    <scope>NUCLEOTIDE SEQUENCE</scope>
    <source>
        <strain evidence="1">BPL698</strain>
    </source>
</reference>
<sequence length="911" mass="98727">MPFIVPHSYMILLLSSLALLFAFAPSARAQQTLFPEAIPLAVRSPYLTCWDYIRNGTIFGQEWPTTYDPSQILGWVVLVRVDGLTYSFLGNEPSVNGTANLTNIMITPTQTVVTAQVGQMQLNLTFLNPIEPRDWVKQSIPFSYTAFTAKSLDGSAHAVQVYSDVTGEWNSGNRTDMISWSQTIKSNVIYHNVRLQTPTVFNEINNQADWGNLYYATALVNNVTYKIDQIAPVSRGYFVDNGRLDNQVEMAVHTISKTFPVFAMSYDLGTIQSTQTPVVWTVGYTTDPAINYSDLSGASSTRNLYYKTQYSDDGALIVDFLNDFSNASSRAQQLDQKILQDAASISNLLGDLVSLAIHQVYGSTQLTIGTDKSDVLMFMKNIGGTTPNRVNAVETLYAAFPAFLYIDPTLGAPLLEPLFRLQASPKYTLPYAAADLGSNYPNVAGSNSSHNQGVEQSANMLIMTYAQARASGDGNLINRYYFLLTSWADYLTNATLLINNQVSADGLSIGNQTNLAIKGIIAIQAMSKMSSVVRQAADAQRYSNVAASLYGQWKNLALGGDQHILAAYGQVANSWTLGYNLFADVWLGTGLVESSIYNGHSSFIDNITLTSTFSNYGMPVDDADTNTAVSSWNLFVAAITPNQDLRSQLISRVHNLASSNTSGGVFPLIYDSLHGVLVRGAASPAQGAMYAPLALKAPVLAIQANGTTVKTLTLPSAGSDSGKVVGAVVGGVAVALSLIVIYLVVRRRRRQKGGRESDSLETESVTPTMVTPFQPIPFAITHRASESSMVSRPLDADAVAERQAVYSTSSSVLPFSPPEAPIPVGLSSKDLARLRAEASRSQQTLTHSQSLEYQPPPSSTVVTEQGGPGGPTSSSETRRLQTEVESLRREMQELRTERFEPPPSYTSGGPP</sequence>
<evidence type="ECO:0000313" key="1">
    <source>
        <dbReference type="EMBL" id="KAI9513395.1"/>
    </source>
</evidence>
<protein>
    <submittedName>
        <fullName evidence="1">Uncharacterized protein</fullName>
    </submittedName>
</protein>
<evidence type="ECO:0000313" key="2">
    <source>
        <dbReference type="Proteomes" id="UP001207468"/>
    </source>
</evidence>